<evidence type="ECO:0000313" key="4">
    <source>
        <dbReference type="Proteomes" id="UP001162031"/>
    </source>
</evidence>
<evidence type="ECO:0000256" key="1">
    <source>
        <dbReference type="SAM" id="MobiDB-lite"/>
    </source>
</evidence>
<dbReference type="InterPro" id="IPR001214">
    <property type="entry name" value="SET_dom"/>
</dbReference>
<accession>A0AAV0SZZ5</accession>
<dbReference type="InterPro" id="IPR046341">
    <property type="entry name" value="SET_dom_sf"/>
</dbReference>
<dbReference type="Gene3D" id="2.170.270.10">
    <property type="entry name" value="SET domain"/>
    <property type="match status" value="1"/>
</dbReference>
<feature type="region of interest" description="Disordered" evidence="1">
    <location>
        <begin position="1"/>
        <end position="28"/>
    </location>
</feature>
<evidence type="ECO:0000259" key="2">
    <source>
        <dbReference type="PROSITE" id="PS50280"/>
    </source>
</evidence>
<organism evidence="3 4">
    <name type="scientific">Hyaloperonospora brassicae</name>
    <name type="common">Brassica downy mildew</name>
    <name type="synonym">Peronospora brassicae</name>
    <dbReference type="NCBI Taxonomy" id="162125"/>
    <lineage>
        <taxon>Eukaryota</taxon>
        <taxon>Sar</taxon>
        <taxon>Stramenopiles</taxon>
        <taxon>Oomycota</taxon>
        <taxon>Peronosporomycetes</taxon>
        <taxon>Peronosporales</taxon>
        <taxon>Peronosporaceae</taxon>
        <taxon>Hyaloperonospora</taxon>
    </lineage>
</organism>
<name>A0AAV0SZZ5_HYABA</name>
<feature type="domain" description="SET" evidence="2">
    <location>
        <begin position="196"/>
        <end position="314"/>
    </location>
</feature>
<dbReference type="Proteomes" id="UP001162031">
    <property type="component" value="Unassembled WGS sequence"/>
</dbReference>
<feature type="compositionally biased region" description="Pro residues" evidence="1">
    <location>
        <begin position="9"/>
        <end position="21"/>
    </location>
</feature>
<sequence>MDEQYCPEKWPPPADKLPPKPARGDFPSDAELGAAVHARSCLLWRWRRNYGRLQRDREGYPNSSGLQKRSEHLKKAKRARDYLGLRRTRKKKHHRKKMKLSGCSIIGEVNGIRPALADAGHVGDEEDEREIEEDDSIEWNCAAGDGEEDLGEEIDLTQDDDGEEAEPGTRQWLMENAPQGRQVPWPTDVQQVNKMLNPEQISFDIEGARQTKCVCKDFCDITDCANAAEYQYWGTYVLNPQPKAAYTIQLKQRDAGGRRVYVSAEQGGSKARFIAHACNPNTEYAEVWSRRRAIVSLVLKRAIKAGEELTADYTGCTGEPLWFQCQCPAHKDENRAALMLLASSKKRETTLAKRKSRCSGVDGGRRLRPKHTTGM</sequence>
<evidence type="ECO:0000313" key="3">
    <source>
        <dbReference type="EMBL" id="CAI5711452.1"/>
    </source>
</evidence>
<dbReference type="EMBL" id="CANTFL010000081">
    <property type="protein sequence ID" value="CAI5711452.1"/>
    <property type="molecule type" value="Genomic_DNA"/>
</dbReference>
<reference evidence="3" key="1">
    <citation type="submission" date="2022-12" db="EMBL/GenBank/DDBJ databases">
        <authorList>
            <person name="Webb A."/>
        </authorList>
    </citation>
    <scope>NUCLEOTIDE SEQUENCE</scope>
    <source>
        <strain evidence="3">Hp1</strain>
    </source>
</reference>
<dbReference type="SUPFAM" id="SSF82199">
    <property type="entry name" value="SET domain"/>
    <property type="match status" value="1"/>
</dbReference>
<dbReference type="AlphaFoldDB" id="A0AAV0SZZ5"/>
<dbReference type="Pfam" id="PF00856">
    <property type="entry name" value="SET"/>
    <property type="match status" value="1"/>
</dbReference>
<dbReference type="PROSITE" id="PS50280">
    <property type="entry name" value="SET"/>
    <property type="match status" value="1"/>
</dbReference>
<comment type="caution">
    <text evidence="3">The sequence shown here is derived from an EMBL/GenBank/DDBJ whole genome shotgun (WGS) entry which is preliminary data.</text>
</comment>
<keyword evidence="4" id="KW-1185">Reference proteome</keyword>
<gene>
    <name evidence="3" type="ORF">HBR001_LOCUS664</name>
</gene>
<proteinExistence type="predicted"/>
<protein>
    <recommendedName>
        <fullName evidence="2">SET domain-containing protein</fullName>
    </recommendedName>
</protein>